<protein>
    <submittedName>
        <fullName evidence="1">Uncharacterized protein</fullName>
    </submittedName>
</protein>
<dbReference type="Proteomes" id="UP001138500">
    <property type="component" value="Unassembled WGS sequence"/>
</dbReference>
<name>A0A9W7W1Z2_9PEZI</name>
<gene>
    <name evidence="1" type="ORF">Tdes44962_MAKER03257</name>
</gene>
<evidence type="ECO:0000313" key="1">
    <source>
        <dbReference type="EMBL" id="KAH9826870.1"/>
    </source>
</evidence>
<sequence>MAATNTIVKTFGAILSLIKPSSSLRAITRNSAAFLSSRPLMSGKTMSSSNTFATFRDWRDYTTAFNANQPFRPKFPPNTTLPTLVLTLSEHHTKDEYDTIKSAVDKVCCETQAAVGKLSYLRWTWGEKVDMCRSNSRSSYEAIYFHALGAKLEEVMASMGALEGVEAVGISRSSLGCEGVDEDTPLALVEKVEAMRATEGLEKVRARV</sequence>
<accession>A0A9W7W1Z2</accession>
<comment type="caution">
    <text evidence="1">The sequence shown here is derived from an EMBL/GenBank/DDBJ whole genome shotgun (WGS) entry which is preliminary data.</text>
</comment>
<reference evidence="1 2" key="1">
    <citation type="journal article" date="2018" name="IMA Fungus">
        <title>IMA Genome-F 10: Nine draft genome sequences of Claviceps purpurea s.lat., including C. arundinis, C. humidiphila, and C. cf. spartinae, pseudomolecules for the pitch canker pathogen Fusarium circinatum, draft genome of Davidsoniella eucalypti, Grosmannia galeiformis, Quambalaria eucalypti, and Teratosphaeria destructans.</title>
        <authorList>
            <person name="Wingfield B.D."/>
            <person name="Liu M."/>
            <person name="Nguyen H.D."/>
            <person name="Lane F.A."/>
            <person name="Morgan S.W."/>
            <person name="De Vos L."/>
            <person name="Wilken P.M."/>
            <person name="Duong T.A."/>
            <person name="Aylward J."/>
            <person name="Coetzee M.P."/>
            <person name="Dadej K."/>
            <person name="De Beer Z.W."/>
            <person name="Findlay W."/>
            <person name="Havenga M."/>
            <person name="Kolarik M."/>
            <person name="Menzies J.G."/>
            <person name="Naidoo K."/>
            <person name="Pochopski O."/>
            <person name="Shoukouhi P."/>
            <person name="Santana Q.C."/>
            <person name="Seifert K.A."/>
            <person name="Soal N."/>
            <person name="Steenkamp E.T."/>
            <person name="Tatham C.T."/>
            <person name="van der Nest M.A."/>
            <person name="Wingfield M.J."/>
        </authorList>
    </citation>
    <scope>NUCLEOTIDE SEQUENCE [LARGE SCALE GENOMIC DNA]</scope>
    <source>
        <strain evidence="1">CMW44962</strain>
    </source>
</reference>
<keyword evidence="2" id="KW-1185">Reference proteome</keyword>
<reference evidence="1 2" key="2">
    <citation type="journal article" date="2021" name="Curr. Genet.">
        <title>Genetic response to nitrogen starvation in the aggressive Eucalyptus foliar pathogen Teratosphaeria destructans.</title>
        <authorList>
            <person name="Havenga M."/>
            <person name="Wingfield B.D."/>
            <person name="Wingfield M.J."/>
            <person name="Dreyer L.L."/>
            <person name="Roets F."/>
            <person name="Aylward J."/>
        </authorList>
    </citation>
    <scope>NUCLEOTIDE SEQUENCE [LARGE SCALE GENOMIC DNA]</scope>
    <source>
        <strain evidence="1">CMW44962</strain>
    </source>
</reference>
<proteinExistence type="predicted"/>
<organism evidence="1 2">
    <name type="scientific">Teratosphaeria destructans</name>
    <dbReference type="NCBI Taxonomy" id="418781"/>
    <lineage>
        <taxon>Eukaryota</taxon>
        <taxon>Fungi</taxon>
        <taxon>Dikarya</taxon>
        <taxon>Ascomycota</taxon>
        <taxon>Pezizomycotina</taxon>
        <taxon>Dothideomycetes</taxon>
        <taxon>Dothideomycetidae</taxon>
        <taxon>Mycosphaerellales</taxon>
        <taxon>Teratosphaeriaceae</taxon>
        <taxon>Teratosphaeria</taxon>
    </lineage>
</organism>
<dbReference type="EMBL" id="RIBY02001945">
    <property type="protein sequence ID" value="KAH9826870.1"/>
    <property type="molecule type" value="Genomic_DNA"/>
</dbReference>
<dbReference type="AlphaFoldDB" id="A0A9W7W1Z2"/>
<evidence type="ECO:0000313" key="2">
    <source>
        <dbReference type="Proteomes" id="UP001138500"/>
    </source>
</evidence>